<evidence type="ECO:0000313" key="4">
    <source>
        <dbReference type="Proteomes" id="UP000799771"/>
    </source>
</evidence>
<protein>
    <submittedName>
        <fullName evidence="3">Uncharacterized protein</fullName>
    </submittedName>
</protein>
<proteinExistence type="predicted"/>
<feature type="compositionally biased region" description="Low complexity" evidence="1">
    <location>
        <begin position="80"/>
        <end position="93"/>
    </location>
</feature>
<dbReference type="GeneID" id="54412340"/>
<organism evidence="3 4">
    <name type="scientific">Dothidotthia symphoricarpi CBS 119687</name>
    <dbReference type="NCBI Taxonomy" id="1392245"/>
    <lineage>
        <taxon>Eukaryota</taxon>
        <taxon>Fungi</taxon>
        <taxon>Dikarya</taxon>
        <taxon>Ascomycota</taxon>
        <taxon>Pezizomycotina</taxon>
        <taxon>Dothideomycetes</taxon>
        <taxon>Pleosporomycetidae</taxon>
        <taxon>Pleosporales</taxon>
        <taxon>Dothidotthiaceae</taxon>
        <taxon>Dothidotthia</taxon>
    </lineage>
</organism>
<feature type="compositionally biased region" description="Polar residues" evidence="1">
    <location>
        <begin position="38"/>
        <end position="50"/>
    </location>
</feature>
<feature type="compositionally biased region" description="Low complexity" evidence="1">
    <location>
        <begin position="209"/>
        <end position="225"/>
    </location>
</feature>
<keyword evidence="2" id="KW-0472">Membrane</keyword>
<keyword evidence="2" id="KW-1133">Transmembrane helix</keyword>
<dbReference type="RefSeq" id="XP_033518304.1">
    <property type="nucleotide sequence ID" value="XM_033671908.1"/>
</dbReference>
<evidence type="ECO:0000256" key="1">
    <source>
        <dbReference type="SAM" id="MobiDB-lite"/>
    </source>
</evidence>
<dbReference type="EMBL" id="ML977521">
    <property type="protein sequence ID" value="KAF2123911.1"/>
    <property type="molecule type" value="Genomic_DNA"/>
</dbReference>
<feature type="compositionally biased region" description="Basic and acidic residues" evidence="1">
    <location>
        <begin position="1"/>
        <end position="10"/>
    </location>
</feature>
<reference evidence="3" key="1">
    <citation type="journal article" date="2020" name="Stud. Mycol.">
        <title>101 Dothideomycetes genomes: a test case for predicting lifestyles and emergence of pathogens.</title>
        <authorList>
            <person name="Haridas S."/>
            <person name="Albert R."/>
            <person name="Binder M."/>
            <person name="Bloem J."/>
            <person name="Labutti K."/>
            <person name="Salamov A."/>
            <person name="Andreopoulos B."/>
            <person name="Baker S."/>
            <person name="Barry K."/>
            <person name="Bills G."/>
            <person name="Bluhm B."/>
            <person name="Cannon C."/>
            <person name="Castanera R."/>
            <person name="Culley D."/>
            <person name="Daum C."/>
            <person name="Ezra D."/>
            <person name="Gonzalez J."/>
            <person name="Henrissat B."/>
            <person name="Kuo A."/>
            <person name="Liang C."/>
            <person name="Lipzen A."/>
            <person name="Lutzoni F."/>
            <person name="Magnuson J."/>
            <person name="Mondo S."/>
            <person name="Nolan M."/>
            <person name="Ohm R."/>
            <person name="Pangilinan J."/>
            <person name="Park H.-J."/>
            <person name="Ramirez L."/>
            <person name="Alfaro M."/>
            <person name="Sun H."/>
            <person name="Tritt A."/>
            <person name="Yoshinaga Y."/>
            <person name="Zwiers L.-H."/>
            <person name="Turgeon B."/>
            <person name="Goodwin S."/>
            <person name="Spatafora J."/>
            <person name="Crous P."/>
            <person name="Grigoriev I."/>
        </authorList>
    </citation>
    <scope>NUCLEOTIDE SEQUENCE</scope>
    <source>
        <strain evidence="3">CBS 119687</strain>
    </source>
</reference>
<dbReference type="Proteomes" id="UP000799771">
    <property type="component" value="Unassembled WGS sequence"/>
</dbReference>
<feature type="transmembrane region" description="Helical" evidence="2">
    <location>
        <begin position="293"/>
        <end position="310"/>
    </location>
</feature>
<evidence type="ECO:0000313" key="3">
    <source>
        <dbReference type="EMBL" id="KAF2123911.1"/>
    </source>
</evidence>
<keyword evidence="4" id="KW-1185">Reference proteome</keyword>
<name>A0A6A5ZZZ6_9PLEO</name>
<feature type="region of interest" description="Disordered" evidence="1">
    <location>
        <begin position="148"/>
        <end position="225"/>
    </location>
</feature>
<feature type="compositionally biased region" description="Basic and acidic residues" evidence="1">
    <location>
        <begin position="148"/>
        <end position="157"/>
    </location>
</feature>
<feature type="region of interest" description="Disordered" evidence="1">
    <location>
        <begin position="1"/>
        <end position="98"/>
    </location>
</feature>
<keyword evidence="2" id="KW-0812">Transmembrane</keyword>
<dbReference type="OrthoDB" id="3797732at2759"/>
<accession>A0A6A5ZZZ6</accession>
<sequence length="375" mass="39747">MARLSEEHFKRTPLTPTPTLPTRRPSRFKEIFKPRFSLSPNANSSSNTLTKAPPPPSPSPQTTMTPGFETIGLLPKERTSPSPSSAVPTPQQQGTTSGAELAEELRDVGVPGGMHVHACFRDFDGAYAITEEGFRDKEGRPLTEYEADLGRAERADGGEGGDGGDGRGKGTDGGDGGVDGLFDGARAPERLDSRFAKDTHVNEEKSSSTRRPSASSISSSSPSQSICDYIDRQTNKAILEHERTHTHTPTQSTTLTLTLKLTPSLGPKVTTSTTKSIGPFKISDAHLAASTQSLILTAYILLFLGAALVGPKTFFLTLWRVGVLLAVYAGSGWYLGWGGDGVEDVLLAPVGWAVGGLGVEVEGEGEATHKFGVKG</sequence>
<feature type="compositionally biased region" description="Basic and acidic residues" evidence="1">
    <location>
        <begin position="186"/>
        <end position="207"/>
    </location>
</feature>
<feature type="transmembrane region" description="Helical" evidence="2">
    <location>
        <begin position="317"/>
        <end position="337"/>
    </location>
</feature>
<evidence type="ECO:0000256" key="2">
    <source>
        <dbReference type="SAM" id="Phobius"/>
    </source>
</evidence>
<dbReference type="AlphaFoldDB" id="A0A6A5ZZZ6"/>
<gene>
    <name evidence="3" type="ORF">P153DRAFT_401470</name>
</gene>